<feature type="transmembrane region" description="Helical" evidence="1">
    <location>
        <begin position="76"/>
        <end position="92"/>
    </location>
</feature>
<feature type="transmembrane region" description="Helical" evidence="1">
    <location>
        <begin position="7"/>
        <end position="26"/>
    </location>
</feature>
<dbReference type="EMBL" id="JBHTAX010000001">
    <property type="protein sequence ID" value="MFC7189167.1"/>
    <property type="molecule type" value="Genomic_DNA"/>
</dbReference>
<sequence length="171" mass="18798">MSRNGLMLIGILIVFALFNSLISIGARQTPILVALVSLVFGLVNIIVSIGAIRLFVSDETEELPREYFSDDIGWPLLNYIVGAIVFLIAVFIGTLLFVIPGIFLLVALTFWSVYVAAENESFITGFQKSWELTSGHRFNLFGLGIIVVILWGSLEAFLGLSLDSLVVSWVL</sequence>
<proteinExistence type="predicted"/>
<feature type="transmembrane region" description="Helical" evidence="1">
    <location>
        <begin position="138"/>
        <end position="162"/>
    </location>
</feature>
<protein>
    <recommendedName>
        <fullName evidence="2">DUF7847 domain-containing protein</fullName>
    </recommendedName>
</protein>
<feature type="domain" description="DUF7847" evidence="2">
    <location>
        <begin position="32"/>
        <end position="159"/>
    </location>
</feature>
<organism evidence="3 4">
    <name type="scientific">Halocatena marina</name>
    <dbReference type="NCBI Taxonomy" id="2934937"/>
    <lineage>
        <taxon>Archaea</taxon>
        <taxon>Methanobacteriati</taxon>
        <taxon>Methanobacteriota</taxon>
        <taxon>Stenosarchaea group</taxon>
        <taxon>Halobacteria</taxon>
        <taxon>Halobacteriales</taxon>
        <taxon>Natronomonadaceae</taxon>
        <taxon>Halocatena</taxon>
    </lineage>
</organism>
<evidence type="ECO:0000313" key="4">
    <source>
        <dbReference type="Proteomes" id="UP001596417"/>
    </source>
</evidence>
<keyword evidence="1" id="KW-1133">Transmembrane helix</keyword>
<evidence type="ECO:0000313" key="3">
    <source>
        <dbReference type="EMBL" id="MFC7189167.1"/>
    </source>
</evidence>
<dbReference type="RefSeq" id="WP_264822401.1">
    <property type="nucleotide sequence ID" value="NZ_CP110249.1"/>
</dbReference>
<evidence type="ECO:0000256" key="1">
    <source>
        <dbReference type="SAM" id="Phobius"/>
    </source>
</evidence>
<keyword evidence="1" id="KW-0472">Membrane</keyword>
<dbReference type="Proteomes" id="UP001596417">
    <property type="component" value="Unassembled WGS sequence"/>
</dbReference>
<comment type="caution">
    <text evidence="3">The sequence shown here is derived from an EMBL/GenBank/DDBJ whole genome shotgun (WGS) entry which is preliminary data.</text>
</comment>
<evidence type="ECO:0000259" key="2">
    <source>
        <dbReference type="Pfam" id="PF25231"/>
    </source>
</evidence>
<keyword evidence="4" id="KW-1185">Reference proteome</keyword>
<accession>A0ABD5YN24</accession>
<dbReference type="InterPro" id="IPR057169">
    <property type="entry name" value="DUF7847"/>
</dbReference>
<dbReference type="AlphaFoldDB" id="A0ABD5YN24"/>
<name>A0ABD5YN24_9EURY</name>
<dbReference type="Pfam" id="PF25231">
    <property type="entry name" value="DUF7847"/>
    <property type="match status" value="1"/>
</dbReference>
<dbReference type="GeneID" id="76198735"/>
<keyword evidence="1" id="KW-0812">Transmembrane</keyword>
<gene>
    <name evidence="3" type="ORF">ACFQL7_04430</name>
</gene>
<reference evidence="3 4" key="1">
    <citation type="journal article" date="2019" name="Int. J. Syst. Evol. Microbiol.">
        <title>The Global Catalogue of Microorganisms (GCM) 10K type strain sequencing project: providing services to taxonomists for standard genome sequencing and annotation.</title>
        <authorList>
            <consortium name="The Broad Institute Genomics Platform"/>
            <consortium name="The Broad Institute Genome Sequencing Center for Infectious Disease"/>
            <person name="Wu L."/>
            <person name="Ma J."/>
        </authorList>
    </citation>
    <scope>NUCLEOTIDE SEQUENCE [LARGE SCALE GENOMIC DNA]</scope>
    <source>
        <strain evidence="3 4">RDMS1</strain>
    </source>
</reference>
<feature type="transmembrane region" description="Helical" evidence="1">
    <location>
        <begin position="32"/>
        <end position="56"/>
    </location>
</feature>
<feature type="transmembrane region" description="Helical" evidence="1">
    <location>
        <begin position="98"/>
        <end position="117"/>
    </location>
</feature>